<dbReference type="PANTHER" id="PTHR12161:SF5">
    <property type="entry name" value="IST1 HOMOLOG"/>
    <property type="match status" value="1"/>
</dbReference>
<comment type="similarity">
    <text evidence="1">Belongs to the IST1 family.</text>
</comment>
<feature type="compositionally biased region" description="Polar residues" evidence="7">
    <location>
        <begin position="308"/>
        <end position="319"/>
    </location>
</feature>
<evidence type="ECO:0000256" key="7">
    <source>
        <dbReference type="SAM" id="MobiDB-lite"/>
    </source>
</evidence>
<comment type="function">
    <text evidence="4">ESCRT-III-like protein involved in cytokinesis, nuclear envelope reassembly and endosomal tubulation. Is required for efficient abscission during cytokinesis. Involved in recruiting VPS4A and/or VPS4B to the midbody of dividing cells. During late anaphase, involved in nuclear envelope reassembly and mitotic spindle disassembly together with the ESCRT-III complex: IST1 acts by mediating the recruitment of SPAST to the nuclear membrane, leading to microtubule severing. Recruited to the reforming nuclear envelope (NE) during anaphase by LEMD2. Regulates early endosomal tubulation together with the ESCRT-III complex by mediating the recruitment of SPAST.</text>
</comment>
<name>A0A8B9VC39_9AVES</name>
<dbReference type="InterPro" id="IPR042277">
    <property type="entry name" value="IST1-like"/>
</dbReference>
<feature type="compositionally biased region" description="Pro residues" evidence="7">
    <location>
        <begin position="277"/>
        <end position="287"/>
    </location>
</feature>
<dbReference type="InterPro" id="IPR005061">
    <property type="entry name" value="Ist1"/>
</dbReference>
<feature type="compositionally biased region" description="Pro residues" evidence="7">
    <location>
        <begin position="215"/>
        <end position="224"/>
    </location>
</feature>
<feature type="region of interest" description="Disordered" evidence="7">
    <location>
        <begin position="215"/>
        <end position="326"/>
    </location>
</feature>
<keyword evidence="9" id="KW-1185">Reference proteome</keyword>
<evidence type="ECO:0000256" key="5">
    <source>
        <dbReference type="ARBA" id="ARBA00046920"/>
    </source>
</evidence>
<organism evidence="8 9">
    <name type="scientific">Anas zonorhyncha</name>
    <name type="common">Eastern spot-billed duck</name>
    <dbReference type="NCBI Taxonomy" id="75864"/>
    <lineage>
        <taxon>Eukaryota</taxon>
        <taxon>Metazoa</taxon>
        <taxon>Chordata</taxon>
        <taxon>Craniata</taxon>
        <taxon>Vertebrata</taxon>
        <taxon>Euteleostomi</taxon>
        <taxon>Archelosauria</taxon>
        <taxon>Archosauria</taxon>
        <taxon>Dinosauria</taxon>
        <taxon>Saurischia</taxon>
        <taxon>Theropoda</taxon>
        <taxon>Coelurosauria</taxon>
        <taxon>Aves</taxon>
        <taxon>Neognathae</taxon>
        <taxon>Galloanserae</taxon>
        <taxon>Anseriformes</taxon>
        <taxon>Anatidae</taxon>
        <taxon>Anatinae</taxon>
        <taxon>Anas</taxon>
    </lineage>
</organism>
<evidence type="ECO:0000256" key="6">
    <source>
        <dbReference type="SAM" id="Coils"/>
    </source>
</evidence>
<evidence type="ECO:0000256" key="1">
    <source>
        <dbReference type="ARBA" id="ARBA00005536"/>
    </source>
</evidence>
<proteinExistence type="inferred from homology"/>
<dbReference type="PANTHER" id="PTHR12161">
    <property type="entry name" value="IST1 FAMILY MEMBER"/>
    <property type="match status" value="1"/>
</dbReference>
<evidence type="ECO:0000256" key="3">
    <source>
        <dbReference type="ARBA" id="ARBA00032374"/>
    </source>
</evidence>
<keyword evidence="6" id="KW-0175">Coiled coil</keyword>
<evidence type="ECO:0000313" key="8">
    <source>
        <dbReference type="Ensembl" id="ENSAZOP00000021515.1"/>
    </source>
</evidence>
<dbReference type="Proteomes" id="UP000694549">
    <property type="component" value="Unplaced"/>
</dbReference>
<dbReference type="Gene3D" id="1.20.1260.60">
    <property type="entry name" value="Vacuolar protein sorting-associated protein Ist1"/>
    <property type="match status" value="2"/>
</dbReference>
<sequence>MLGSGFKAERLRVNLRLVINRLKLLEKKKTELAQKARKEIADYLAAGKDERARIRVEHIIREDYLVEAMEILELYCDLLLARFGLIQSMKELDSGLAEAVSTLIWAAPRLQSEVAELKILMHKLSVEAPPKILVERYLIEIAKNYNVPYEPDSVVMAEAPTGVEADLIDVGFTDDVKKGGHGGGGGGGFTAPLVGLDGLVPVPVPMPMPMPSPNPPFSYPPPKGPDNFSGLPVGTYQPFTNIHPPPIPANPPTYESIDEPNADKDASSAPVAGPGPKSEPSPKPRAGPPNTIDNFVLPELPSVPDTLPTASAGTNSSASEDIDFDDLSRRFEELKKKT</sequence>
<comment type="subunit">
    <text evidence="5">Interacts with CHMP1A, CHMP1B, VPS4A and VTA1. Interacts with SPAST, STAMBP, and USP8. May interact with VPS37B. May associate with the ESCRT-I complex. Interacts with MITD1, in competition with VSP4. Interacts with SPART (via MIT domain); leading to the recruitment of SPART to midbodies. Interacts with SPAST.</text>
</comment>
<dbReference type="AlphaFoldDB" id="A0A8B9VC39"/>
<dbReference type="Ensembl" id="ENSAZOT00000023120.1">
    <property type="protein sequence ID" value="ENSAZOP00000021515.1"/>
    <property type="gene ID" value="ENSAZOG00000013936.1"/>
</dbReference>
<dbReference type="GO" id="GO:0015031">
    <property type="term" value="P:protein transport"/>
    <property type="evidence" value="ECO:0007669"/>
    <property type="project" value="InterPro"/>
</dbReference>
<reference evidence="8" key="2">
    <citation type="submission" date="2025-09" db="UniProtKB">
        <authorList>
            <consortium name="Ensembl"/>
        </authorList>
    </citation>
    <scope>IDENTIFICATION</scope>
</reference>
<evidence type="ECO:0000313" key="9">
    <source>
        <dbReference type="Proteomes" id="UP000694549"/>
    </source>
</evidence>
<accession>A0A8B9VC39</accession>
<reference evidence="8" key="1">
    <citation type="submission" date="2025-08" db="UniProtKB">
        <authorList>
            <consortium name="Ensembl"/>
        </authorList>
    </citation>
    <scope>IDENTIFICATION</scope>
</reference>
<protein>
    <recommendedName>
        <fullName evidence="2">IST1 homolog</fullName>
    </recommendedName>
    <alternativeName>
        <fullName evidence="3">Charged multivesicular body protein 8</fullName>
    </alternativeName>
</protein>
<feature type="coiled-coil region" evidence="6">
    <location>
        <begin position="8"/>
        <end position="42"/>
    </location>
</feature>
<dbReference type="Pfam" id="PF03398">
    <property type="entry name" value="Ist1"/>
    <property type="match status" value="1"/>
</dbReference>
<evidence type="ECO:0000256" key="4">
    <source>
        <dbReference type="ARBA" id="ARBA00046124"/>
    </source>
</evidence>
<evidence type="ECO:0000256" key="2">
    <source>
        <dbReference type="ARBA" id="ARBA00014513"/>
    </source>
</evidence>